<dbReference type="PROSITE" id="PS50112">
    <property type="entry name" value="PAS"/>
    <property type="match status" value="3"/>
</dbReference>
<dbReference type="InterPro" id="IPR003594">
    <property type="entry name" value="HATPase_dom"/>
</dbReference>
<dbReference type="PANTHER" id="PTHR43304">
    <property type="entry name" value="PHYTOCHROME-LIKE PROTEIN CPH1"/>
    <property type="match status" value="1"/>
</dbReference>
<feature type="domain" description="Histidine kinase" evidence="7">
    <location>
        <begin position="642"/>
        <end position="846"/>
    </location>
</feature>
<keyword evidence="6" id="KW-0175">Coiled coil</keyword>
<dbReference type="Pfam" id="PF08448">
    <property type="entry name" value="PAS_4"/>
    <property type="match status" value="1"/>
</dbReference>
<evidence type="ECO:0000259" key="8">
    <source>
        <dbReference type="PROSITE" id="PS50110"/>
    </source>
</evidence>
<evidence type="ECO:0000259" key="9">
    <source>
        <dbReference type="PROSITE" id="PS50112"/>
    </source>
</evidence>
<dbReference type="SUPFAM" id="SSF55874">
    <property type="entry name" value="ATPase domain of HSP90 chaperone/DNA topoisomerase II/histidine kinase"/>
    <property type="match status" value="1"/>
</dbReference>
<dbReference type="GO" id="GO:0000160">
    <property type="term" value="P:phosphorelay signal transduction system"/>
    <property type="evidence" value="ECO:0007669"/>
    <property type="project" value="InterPro"/>
</dbReference>
<gene>
    <name evidence="10" type="ORF">FLSS-19_0016</name>
</gene>
<dbReference type="EC" id="2.7.13.3" evidence="2"/>
<dbReference type="Pfam" id="PF13426">
    <property type="entry name" value="PAS_9"/>
    <property type="match status" value="3"/>
</dbReference>
<evidence type="ECO:0000256" key="5">
    <source>
        <dbReference type="ARBA" id="ARBA00022777"/>
    </source>
</evidence>
<evidence type="ECO:0000259" key="7">
    <source>
        <dbReference type="PROSITE" id="PS50109"/>
    </source>
</evidence>
<dbReference type="InterPro" id="IPR036890">
    <property type="entry name" value="HATPase_C_sf"/>
</dbReference>
<dbReference type="Gene3D" id="3.30.565.10">
    <property type="entry name" value="Histidine kinase-like ATPase, C-terminal domain"/>
    <property type="match status" value="1"/>
</dbReference>
<dbReference type="InterPro" id="IPR001789">
    <property type="entry name" value="Sig_transdc_resp-reg_receiver"/>
</dbReference>
<dbReference type="Pfam" id="PF00072">
    <property type="entry name" value="Response_reg"/>
    <property type="match status" value="1"/>
</dbReference>
<feature type="domain" description="PAS" evidence="9">
    <location>
        <begin position="514"/>
        <end position="585"/>
    </location>
</feature>
<dbReference type="SMART" id="SM00086">
    <property type="entry name" value="PAC"/>
    <property type="match status" value="3"/>
</dbReference>
<dbReference type="SMART" id="SM00387">
    <property type="entry name" value="HATPase_c"/>
    <property type="match status" value="1"/>
</dbReference>
<sequence length="846" mass="97895">MTNTSDQDRRMNILLVDDEEDLLDQAKLFLRRANQKINADTVETSKKALEKLKSNGYDCIVSDYQMPDVDGLKLLKILREEINSDIPFIMFTGKGREEVAMKALNLGANRYLQKGGDPKSQYSVLARAIEQETEHKKTKYEKKKAEADLRKSEKKFRSYVENAPIGVFVVDSEGNYIDVNEAGCEITGYSEEELLKKNINDLHPPSAQEEAREAFEKLLKDGKTRKEIPYTKKDGTKGYWILNAVKISDDKYLGFTEDITDRKEKEKVLEKSREKFKELFDAMNDAVFVYDLDGNILDVNNTAVKRLGYSKKELLGISRDKFESAENAEKNRERIDKIKKDKELVFESVHITKNGEKIPVEINSSLTDYHGEKAVLSVARDISKRKKLKRKQKLFSKSLEKASIGVYWLKPSGQIVYGNKKVRDRLGYNLKRFDDLHVWDLDPNYPKEKRKEFWNKLKKEKKMSFETKHITKDGDSFPVEITSHYLEFGQNEYEFAFVKDISEIKKEHQDLIKSEERYRRLFETAQDGMLILDAETGKIDDANPYIQELLGYSKDELVGKKLWEIGSFNNVTENRARFKELVEEGYIRYEDMPLKTKEGENAPVEFVSNTYMAGGKKVVQCNIRDITHRKKIKEREEFLHSLLRHDVRNKSEIVWGYLDLVDDQELNEDSVKHLEKAKRAVKENLDILSKIETLSKAQEETIKEVEINSIIKNVIKQTKDIAKEEGIEIDFDISEEKFYVNAGSLLNQVFINIIENAIQHSEPEKIKVKIKETEKKVTISIENDGEKISEEEKQKIFNKGYTTDEERGTGLGLFLVKKLLNIYEGSIEAKDSELGGARFDVHLNKT</sequence>
<dbReference type="InterPro" id="IPR001610">
    <property type="entry name" value="PAC"/>
</dbReference>
<feature type="domain" description="Response regulatory" evidence="8">
    <location>
        <begin position="12"/>
        <end position="129"/>
    </location>
</feature>
<dbReference type="InterPro" id="IPR035965">
    <property type="entry name" value="PAS-like_dom_sf"/>
</dbReference>
<dbReference type="Gene3D" id="3.30.450.20">
    <property type="entry name" value="PAS domain"/>
    <property type="match status" value="4"/>
</dbReference>
<protein>
    <recommendedName>
        <fullName evidence="2">histidine kinase</fullName>
        <ecNumber evidence="2">2.7.13.3</ecNumber>
    </recommendedName>
</protein>
<dbReference type="InterPro" id="IPR013656">
    <property type="entry name" value="PAS_4"/>
</dbReference>
<comment type="catalytic activity">
    <reaction evidence="1">
        <text>ATP + protein L-histidine = ADP + protein N-phospho-L-histidine.</text>
        <dbReference type="EC" id="2.7.13.3"/>
    </reaction>
</comment>
<dbReference type="InterPro" id="IPR011006">
    <property type="entry name" value="CheY-like_superfamily"/>
</dbReference>
<dbReference type="NCBIfam" id="TIGR00229">
    <property type="entry name" value="sensory_box"/>
    <property type="match status" value="4"/>
</dbReference>
<accession>M1QB17</accession>
<dbReference type="PANTHER" id="PTHR43304:SF1">
    <property type="entry name" value="PAC DOMAIN-CONTAINING PROTEIN"/>
    <property type="match status" value="1"/>
</dbReference>
<dbReference type="InterPro" id="IPR000014">
    <property type="entry name" value="PAS"/>
</dbReference>
<dbReference type="CDD" id="cd00156">
    <property type="entry name" value="REC"/>
    <property type="match status" value="1"/>
</dbReference>
<organism evidence="10">
    <name type="scientific">uncultured organism</name>
    <dbReference type="NCBI Taxonomy" id="155900"/>
    <lineage>
        <taxon>unclassified sequences</taxon>
        <taxon>environmental samples</taxon>
    </lineage>
</organism>
<dbReference type="PROSITE" id="PS50109">
    <property type="entry name" value="HIS_KIN"/>
    <property type="match status" value="1"/>
</dbReference>
<evidence type="ECO:0000256" key="3">
    <source>
        <dbReference type="ARBA" id="ARBA00022553"/>
    </source>
</evidence>
<dbReference type="PRINTS" id="PR00344">
    <property type="entry name" value="BCTRLSENSOR"/>
</dbReference>
<dbReference type="SMART" id="SM00091">
    <property type="entry name" value="PAS"/>
    <property type="match status" value="3"/>
</dbReference>
<dbReference type="PROSITE" id="PS50110">
    <property type="entry name" value="RESPONSE_REGULATORY"/>
    <property type="match status" value="1"/>
</dbReference>
<feature type="coiled-coil region" evidence="6">
    <location>
        <begin position="135"/>
        <end position="162"/>
    </location>
</feature>
<dbReference type="SMART" id="SM00448">
    <property type="entry name" value="REC"/>
    <property type="match status" value="1"/>
</dbReference>
<dbReference type="AlphaFoldDB" id="M1QB17"/>
<dbReference type="InterPro" id="IPR004358">
    <property type="entry name" value="Sig_transdc_His_kin-like_C"/>
</dbReference>
<feature type="domain" description="PAS" evidence="9">
    <location>
        <begin position="152"/>
        <end position="222"/>
    </location>
</feature>
<evidence type="ECO:0000313" key="10">
    <source>
        <dbReference type="EMBL" id="AGF93183.1"/>
    </source>
</evidence>
<dbReference type="SUPFAM" id="SSF52172">
    <property type="entry name" value="CheY-like"/>
    <property type="match status" value="1"/>
</dbReference>
<evidence type="ECO:0000256" key="2">
    <source>
        <dbReference type="ARBA" id="ARBA00012438"/>
    </source>
</evidence>
<dbReference type="Gene3D" id="3.40.50.2300">
    <property type="match status" value="1"/>
</dbReference>
<evidence type="ECO:0000256" key="1">
    <source>
        <dbReference type="ARBA" id="ARBA00000085"/>
    </source>
</evidence>
<dbReference type="EMBL" id="JX684084">
    <property type="protein sequence ID" value="AGF93183.1"/>
    <property type="molecule type" value="Genomic_DNA"/>
</dbReference>
<keyword evidence="4" id="KW-0808">Transferase</keyword>
<feature type="domain" description="PAS" evidence="9">
    <location>
        <begin position="272"/>
        <end position="342"/>
    </location>
</feature>
<evidence type="ECO:0000256" key="6">
    <source>
        <dbReference type="SAM" id="Coils"/>
    </source>
</evidence>
<keyword evidence="5 10" id="KW-0418">Kinase</keyword>
<name>M1QB17_9ZZZZ</name>
<keyword evidence="3" id="KW-0597">Phosphoprotein</keyword>
<feature type="coiled-coil region" evidence="6">
    <location>
        <begin position="671"/>
        <end position="708"/>
    </location>
</feature>
<dbReference type="CDD" id="cd00130">
    <property type="entry name" value="PAS"/>
    <property type="match status" value="3"/>
</dbReference>
<dbReference type="Pfam" id="PF02518">
    <property type="entry name" value="HATPase_c"/>
    <property type="match status" value="1"/>
</dbReference>
<evidence type="ECO:0000256" key="4">
    <source>
        <dbReference type="ARBA" id="ARBA00022679"/>
    </source>
</evidence>
<proteinExistence type="predicted"/>
<dbReference type="SUPFAM" id="SSF55785">
    <property type="entry name" value="PYP-like sensor domain (PAS domain)"/>
    <property type="match status" value="4"/>
</dbReference>
<reference evidence="10" key="1">
    <citation type="journal article" date="2013" name="Syst. Appl. Microbiol.">
        <title>New insights into the archaeal diversity of a hypersaline microbial mat obtained by a metagenomic approach.</title>
        <authorList>
            <person name="Lopez-Lopez A."/>
            <person name="Richter M."/>
            <person name="Pena A."/>
            <person name="Tamames J."/>
            <person name="Rossello-Mora R."/>
        </authorList>
    </citation>
    <scope>NUCLEOTIDE SEQUENCE</scope>
</reference>
<dbReference type="InterPro" id="IPR052162">
    <property type="entry name" value="Sensor_kinase/Photoreceptor"/>
</dbReference>
<dbReference type="InterPro" id="IPR005467">
    <property type="entry name" value="His_kinase_dom"/>
</dbReference>
<dbReference type="GO" id="GO:0004673">
    <property type="term" value="F:protein histidine kinase activity"/>
    <property type="evidence" value="ECO:0007669"/>
    <property type="project" value="UniProtKB-EC"/>
</dbReference>